<reference evidence="1 2" key="1">
    <citation type="submission" date="2017-05" db="EMBL/GenBank/DDBJ databases">
        <title>The Genome Sequence of Enterococcus sp. 8G7_MSG3316.</title>
        <authorList>
            <consortium name="The Broad Institute Genomics Platform"/>
            <consortium name="The Broad Institute Genomic Center for Infectious Diseases"/>
            <person name="Earl A."/>
            <person name="Manson A."/>
            <person name="Schwartman J."/>
            <person name="Gilmore M."/>
            <person name="Abouelleil A."/>
            <person name="Cao P."/>
            <person name="Chapman S."/>
            <person name="Cusick C."/>
            <person name="Shea T."/>
            <person name="Young S."/>
            <person name="Neafsey D."/>
            <person name="Nusbaum C."/>
            <person name="Birren B."/>
        </authorList>
    </citation>
    <scope>NUCLEOTIDE SEQUENCE [LARGE SCALE GENOMIC DNA]</scope>
    <source>
        <strain evidence="1 2">8G7_MSG3316</strain>
    </source>
</reference>
<dbReference type="STRING" id="1834191.A5886_001655"/>
<dbReference type="AlphaFoldDB" id="A0A242A6B5"/>
<evidence type="ECO:0000313" key="1">
    <source>
        <dbReference type="EMBL" id="OTN76578.1"/>
    </source>
</evidence>
<dbReference type="EMBL" id="NGKU01000001">
    <property type="protein sequence ID" value="OTN76578.1"/>
    <property type="molecule type" value="Genomic_DNA"/>
</dbReference>
<evidence type="ECO:0000313" key="2">
    <source>
        <dbReference type="Proteomes" id="UP000195043"/>
    </source>
</evidence>
<dbReference type="RefSeq" id="WP_179190008.1">
    <property type="nucleotide sequence ID" value="NZ_NGKU01000001.1"/>
</dbReference>
<keyword evidence="2" id="KW-1185">Reference proteome</keyword>
<sequence length="56" mass="6573">MEPWIEQMISDITNESTDYHEKALLQGLADLLQEQQQRITSKQGELDGKLWNPSEW</sequence>
<dbReference type="Proteomes" id="UP000195043">
    <property type="component" value="Unassembled WGS sequence"/>
</dbReference>
<accession>A0A242A6B5</accession>
<comment type="caution">
    <text evidence="1">The sequence shown here is derived from an EMBL/GenBank/DDBJ whole genome shotgun (WGS) entry which is preliminary data.</text>
</comment>
<name>A0A242A6B5_9ENTE</name>
<proteinExistence type="predicted"/>
<gene>
    <name evidence="1" type="ORF">A5886_001655</name>
</gene>
<protein>
    <submittedName>
        <fullName evidence="1">Uncharacterized protein</fullName>
    </submittedName>
</protein>
<organism evidence="1 2">
    <name type="scientific">Candidatus Enterococcus testudinis</name>
    <dbReference type="NCBI Taxonomy" id="1834191"/>
    <lineage>
        <taxon>Bacteria</taxon>
        <taxon>Bacillati</taxon>
        <taxon>Bacillota</taxon>
        <taxon>Bacilli</taxon>
        <taxon>Lactobacillales</taxon>
        <taxon>Enterococcaceae</taxon>
        <taxon>Enterococcus</taxon>
    </lineage>
</organism>